<organism evidence="2 3">
    <name type="scientific">Portunus trituberculatus</name>
    <name type="common">Swimming crab</name>
    <name type="synonym">Neptunus trituberculatus</name>
    <dbReference type="NCBI Taxonomy" id="210409"/>
    <lineage>
        <taxon>Eukaryota</taxon>
        <taxon>Metazoa</taxon>
        <taxon>Ecdysozoa</taxon>
        <taxon>Arthropoda</taxon>
        <taxon>Crustacea</taxon>
        <taxon>Multicrustacea</taxon>
        <taxon>Malacostraca</taxon>
        <taxon>Eumalacostraca</taxon>
        <taxon>Eucarida</taxon>
        <taxon>Decapoda</taxon>
        <taxon>Pleocyemata</taxon>
        <taxon>Brachyura</taxon>
        <taxon>Eubrachyura</taxon>
        <taxon>Portunoidea</taxon>
        <taxon>Portunidae</taxon>
        <taxon>Portuninae</taxon>
        <taxon>Portunus</taxon>
    </lineage>
</organism>
<dbReference type="Gene3D" id="3.10.10.10">
    <property type="entry name" value="HIV Type 1 Reverse Transcriptase, subunit A, domain 1"/>
    <property type="match status" value="1"/>
</dbReference>
<dbReference type="PANTHER" id="PTHR37984">
    <property type="entry name" value="PROTEIN CBG26694"/>
    <property type="match status" value="1"/>
</dbReference>
<dbReference type="InterPro" id="IPR050951">
    <property type="entry name" value="Retrovirus_Pol_polyprotein"/>
</dbReference>
<feature type="region of interest" description="Disordered" evidence="1">
    <location>
        <begin position="87"/>
        <end position="111"/>
    </location>
</feature>
<dbReference type="SUPFAM" id="SSF56672">
    <property type="entry name" value="DNA/RNA polymerases"/>
    <property type="match status" value="1"/>
</dbReference>
<reference evidence="2 3" key="1">
    <citation type="submission" date="2019-05" db="EMBL/GenBank/DDBJ databases">
        <title>Another draft genome of Portunus trituberculatus and its Hox gene families provides insights of decapod evolution.</title>
        <authorList>
            <person name="Jeong J.-H."/>
            <person name="Song I."/>
            <person name="Kim S."/>
            <person name="Choi T."/>
            <person name="Kim D."/>
            <person name="Ryu S."/>
            <person name="Kim W."/>
        </authorList>
    </citation>
    <scope>NUCLEOTIDE SEQUENCE [LARGE SCALE GENOMIC DNA]</scope>
    <source>
        <tissue evidence="2">Muscle</tissue>
    </source>
</reference>
<dbReference type="Proteomes" id="UP000324222">
    <property type="component" value="Unassembled WGS sequence"/>
</dbReference>
<proteinExistence type="predicted"/>
<sequence>MIGLQHLTGSGLTKRDLVPPSKVSYYNADSSKMKATLGSFYAEITYGFVSCHGWIDVHGSLSAPLLSWELCRDLRIVSKDFPKQIRARHTTTSGHERTHTKPSATKQSCHEAVTLDPPLSSATPLPSFNSPSEAKRYFLEDYKDVLVDKEDLRSAWLKTMAGSRMRIHLQDDAQPFAIHTPRLIPLTFRDAVKAELDSMMAQGVITPAGNEPSPWCHLMVVVAKPNGGIRITTDLSKLNNQVSRPAHPFTHSIRCHMKRGHQGTILHND</sequence>
<comment type="caution">
    <text evidence="2">The sequence shown here is derived from an EMBL/GenBank/DDBJ whole genome shotgun (WGS) entry which is preliminary data.</text>
</comment>
<evidence type="ECO:0000313" key="2">
    <source>
        <dbReference type="EMBL" id="MPD05194.1"/>
    </source>
</evidence>
<evidence type="ECO:0000256" key="1">
    <source>
        <dbReference type="SAM" id="MobiDB-lite"/>
    </source>
</evidence>
<name>A0A5B7KEK5_PORTR</name>
<accession>A0A5B7KEK5</accession>
<dbReference type="EMBL" id="VSRR010144872">
    <property type="protein sequence ID" value="MPD05194.1"/>
    <property type="molecule type" value="Genomic_DNA"/>
</dbReference>
<dbReference type="PANTHER" id="PTHR37984:SF9">
    <property type="entry name" value="INTEGRASE CATALYTIC DOMAIN-CONTAINING PROTEIN"/>
    <property type="match status" value="1"/>
</dbReference>
<dbReference type="InterPro" id="IPR043502">
    <property type="entry name" value="DNA/RNA_pol_sf"/>
</dbReference>
<dbReference type="OrthoDB" id="6379273at2759"/>
<dbReference type="GO" id="GO:0071897">
    <property type="term" value="P:DNA biosynthetic process"/>
    <property type="evidence" value="ECO:0007669"/>
    <property type="project" value="UniProtKB-ARBA"/>
</dbReference>
<evidence type="ECO:0000313" key="3">
    <source>
        <dbReference type="Proteomes" id="UP000324222"/>
    </source>
</evidence>
<dbReference type="AlphaFoldDB" id="A0A5B7KEK5"/>
<evidence type="ECO:0008006" key="4">
    <source>
        <dbReference type="Google" id="ProtNLM"/>
    </source>
</evidence>
<keyword evidence="3" id="KW-1185">Reference proteome</keyword>
<gene>
    <name evidence="2" type="ORF">E2C01_100925</name>
</gene>
<protein>
    <recommendedName>
        <fullName evidence="4">Retrovirus-related Pol polyprotein from transposon opus</fullName>
    </recommendedName>
</protein>